<feature type="region of interest" description="Disordered" evidence="1">
    <location>
        <begin position="390"/>
        <end position="421"/>
    </location>
</feature>
<name>A0ABW9M4X5_9MYCO</name>
<comment type="caution">
    <text evidence="3">The sequence shown here is derived from an EMBL/GenBank/DDBJ whole genome shotgun (WGS) entry which is preliminary data.</text>
</comment>
<evidence type="ECO:0000259" key="2">
    <source>
        <dbReference type="PROSITE" id="PS50943"/>
    </source>
</evidence>
<accession>A0ABW9M4X5</accession>
<feature type="compositionally biased region" description="Polar residues" evidence="1">
    <location>
        <begin position="403"/>
        <end position="421"/>
    </location>
</feature>
<dbReference type="PROSITE" id="PS50943">
    <property type="entry name" value="HTH_CROC1"/>
    <property type="match status" value="1"/>
</dbReference>
<proteinExistence type="predicted"/>
<evidence type="ECO:0000313" key="4">
    <source>
        <dbReference type="Proteomes" id="UP001635817"/>
    </source>
</evidence>
<dbReference type="Pfam" id="PF01381">
    <property type="entry name" value="HTH_3"/>
    <property type="match status" value="1"/>
</dbReference>
<dbReference type="SUPFAM" id="SSF47413">
    <property type="entry name" value="lambda repressor-like DNA-binding domains"/>
    <property type="match status" value="1"/>
</dbReference>
<dbReference type="SMART" id="SM00530">
    <property type="entry name" value="HTH_XRE"/>
    <property type="match status" value="1"/>
</dbReference>
<dbReference type="CDD" id="cd00093">
    <property type="entry name" value="HTH_XRE"/>
    <property type="match status" value="1"/>
</dbReference>
<dbReference type="Proteomes" id="UP001635817">
    <property type="component" value="Unassembled WGS sequence"/>
</dbReference>
<organism evidence="3 4">
    <name type="scientific">Mycolicibacterium septicum</name>
    <dbReference type="NCBI Taxonomy" id="98668"/>
    <lineage>
        <taxon>Bacteria</taxon>
        <taxon>Bacillati</taxon>
        <taxon>Actinomycetota</taxon>
        <taxon>Actinomycetes</taxon>
        <taxon>Mycobacteriales</taxon>
        <taxon>Mycobacteriaceae</taxon>
        <taxon>Mycolicibacterium</taxon>
    </lineage>
</organism>
<feature type="region of interest" description="Disordered" evidence="1">
    <location>
        <begin position="223"/>
        <end position="244"/>
    </location>
</feature>
<protein>
    <submittedName>
        <fullName evidence="3">Helix-turn-helix domain-containing protein</fullName>
    </submittedName>
</protein>
<feature type="region of interest" description="Disordered" evidence="1">
    <location>
        <begin position="108"/>
        <end position="129"/>
    </location>
</feature>
<evidence type="ECO:0000256" key="1">
    <source>
        <dbReference type="SAM" id="MobiDB-lite"/>
    </source>
</evidence>
<feature type="region of interest" description="Disordered" evidence="1">
    <location>
        <begin position="1"/>
        <end position="23"/>
    </location>
</feature>
<keyword evidence="4" id="KW-1185">Reference proteome</keyword>
<feature type="domain" description="HTH cro/C1-type" evidence="2">
    <location>
        <begin position="24"/>
        <end position="68"/>
    </location>
</feature>
<gene>
    <name evidence="3" type="ORF">ACK4CP_30220</name>
</gene>
<dbReference type="Gene3D" id="1.10.260.40">
    <property type="entry name" value="lambda repressor-like DNA-binding domains"/>
    <property type="match status" value="1"/>
</dbReference>
<dbReference type="EMBL" id="JBKBDE010000014">
    <property type="protein sequence ID" value="MFN6554700.1"/>
    <property type="molecule type" value="Genomic_DNA"/>
</dbReference>
<dbReference type="InterPro" id="IPR001387">
    <property type="entry name" value="Cro/C1-type_HTH"/>
</dbReference>
<dbReference type="RefSeq" id="WP_409552783.1">
    <property type="nucleotide sequence ID" value="NZ_JBKBDE010000014.1"/>
</dbReference>
<sequence length="421" mass="45871">MTPRTSRLGMLVRQHKQRSGMPDTELAQRIGISRQALSNWLSGNVKSIPSQENLRSAAAVLDVPYHAVLDAALHDSGWRDSPDEATQRSYHSVLYDAITALTEAARLTTSRTRRTPSGGWEPDPDAPPEPIDWAAFATQALAGAAANIGSISKILSGRPGSWEADKIGETLLSTVGDDITDPATLLAHRTEPVTVTLWVESILRDFDYAYDDAYEAAALSLDEQAGQLEQPPTRKPGPFRTDDPRLTAFSWIDVDDQGWLQMHFTQGPAELSETETALLNELQAEAIQHWDSLPPAPGEAEYDAQIAAFNQLEQDLLRQRDRELADYAQHLTDAITAGLSALKLAVPVTVTVTRAPEDATSYDSLDPGAPPDPHGWTTPIDHVVLTAIEETPLPSRLPGTPLSRLQSTEPSSTQPNTTNEE</sequence>
<reference evidence="3 4" key="1">
    <citation type="submission" date="2024-12" db="EMBL/GenBank/DDBJ databases">
        <title>The coexistence of Mycolicibacterium septicum and Mycolicibacterium nivoides in clinical samples.</title>
        <authorList>
            <person name="Wang C."/>
            <person name="Feng Y."/>
            <person name="Zong Z."/>
        </authorList>
    </citation>
    <scope>NUCLEOTIDE SEQUENCE [LARGE SCALE GENOMIC DNA]</scope>
    <source>
        <strain evidence="3 4">120310</strain>
    </source>
</reference>
<dbReference type="InterPro" id="IPR010982">
    <property type="entry name" value="Lambda_DNA-bd_dom_sf"/>
</dbReference>
<evidence type="ECO:0000313" key="3">
    <source>
        <dbReference type="EMBL" id="MFN6554700.1"/>
    </source>
</evidence>